<feature type="repeat" description="PPR" evidence="3">
    <location>
        <begin position="106"/>
        <end position="136"/>
    </location>
</feature>
<dbReference type="Gene3D" id="1.25.40.10">
    <property type="entry name" value="Tetratricopeptide repeat domain"/>
    <property type="match status" value="4"/>
</dbReference>
<feature type="non-terminal residue" evidence="4">
    <location>
        <position position="331"/>
    </location>
</feature>
<dbReference type="Pfam" id="PF13041">
    <property type="entry name" value="PPR_2"/>
    <property type="match status" value="2"/>
</dbReference>
<proteinExistence type="inferred from homology"/>
<dbReference type="InterPro" id="IPR050872">
    <property type="entry name" value="PPR_P_subfamily"/>
</dbReference>
<accession>A0A1Q3B614</accession>
<evidence type="ECO:0000256" key="3">
    <source>
        <dbReference type="PROSITE-ProRule" id="PRU00708"/>
    </source>
</evidence>
<dbReference type="InterPro" id="IPR011990">
    <property type="entry name" value="TPR-like_helical_dom_sf"/>
</dbReference>
<dbReference type="Pfam" id="PF01535">
    <property type="entry name" value="PPR"/>
    <property type="match status" value="2"/>
</dbReference>
<keyword evidence="5" id="KW-1185">Reference proteome</keyword>
<feature type="repeat" description="PPR" evidence="3">
    <location>
        <begin position="71"/>
        <end position="105"/>
    </location>
</feature>
<name>A0A1Q3B614_CEPFO</name>
<organism evidence="4 5">
    <name type="scientific">Cephalotus follicularis</name>
    <name type="common">Albany pitcher plant</name>
    <dbReference type="NCBI Taxonomy" id="3775"/>
    <lineage>
        <taxon>Eukaryota</taxon>
        <taxon>Viridiplantae</taxon>
        <taxon>Streptophyta</taxon>
        <taxon>Embryophyta</taxon>
        <taxon>Tracheophyta</taxon>
        <taxon>Spermatophyta</taxon>
        <taxon>Magnoliopsida</taxon>
        <taxon>eudicotyledons</taxon>
        <taxon>Gunneridae</taxon>
        <taxon>Pentapetalae</taxon>
        <taxon>rosids</taxon>
        <taxon>fabids</taxon>
        <taxon>Oxalidales</taxon>
        <taxon>Cephalotaceae</taxon>
        <taxon>Cephalotus</taxon>
    </lineage>
</organism>
<feature type="non-terminal residue" evidence="4">
    <location>
        <position position="1"/>
    </location>
</feature>
<feature type="repeat" description="PPR" evidence="3">
    <location>
        <begin position="284"/>
        <end position="318"/>
    </location>
</feature>
<comment type="similarity">
    <text evidence="1">Belongs to the PPR family. P subfamily.</text>
</comment>
<dbReference type="InterPro" id="IPR002885">
    <property type="entry name" value="PPR_rpt"/>
</dbReference>
<feature type="repeat" description="PPR" evidence="3">
    <location>
        <begin position="249"/>
        <end position="283"/>
    </location>
</feature>
<protein>
    <submittedName>
        <fullName evidence="4">PPR domain-containing protein/PPR_2 domain-containing protein</fullName>
    </submittedName>
</protein>
<dbReference type="PROSITE" id="PS51375">
    <property type="entry name" value="PPR"/>
    <property type="match status" value="7"/>
</dbReference>
<dbReference type="Pfam" id="PF13812">
    <property type="entry name" value="PPR_3"/>
    <property type="match status" value="1"/>
</dbReference>
<gene>
    <name evidence="4" type="ORF">CFOL_v3_06966</name>
</gene>
<feature type="repeat" description="PPR" evidence="3">
    <location>
        <begin position="36"/>
        <end position="70"/>
    </location>
</feature>
<evidence type="ECO:0000256" key="1">
    <source>
        <dbReference type="ARBA" id="ARBA00007626"/>
    </source>
</evidence>
<dbReference type="OrthoDB" id="185373at2759"/>
<dbReference type="NCBIfam" id="TIGR00756">
    <property type="entry name" value="PPR"/>
    <property type="match status" value="6"/>
</dbReference>
<sequence>DIKTWNIVLNGWCVLGNVSEAKRFWKDILASKCNPDLFTYGSFIHILTKKGKLGTALKLFKAMWEKGCNPDVVICNCIIDALCFKKRIPQALEVFREMNDRGCLPNVATYNSLIKHLCKIQRMEKVYELVDEMEQKKGSCQPNDITYNYLLKSLKKQEEVSGVVGRMKRNGCKMTCDMYNLILKLYMDWDCQERVRCIWDEMENNGLGPDRRSYTIMIHGLYGKGRIDDALCYFNEMTTKGMVPEPKTEFLTWNIVLNGWCVLGNVSEAKRFWKYILASKCNPESFTYGTYIHTLTKKGKLCTTLKLFRAMWEQGCNPDMVICNCIIDVLC</sequence>
<dbReference type="Proteomes" id="UP000187406">
    <property type="component" value="Unassembled WGS sequence"/>
</dbReference>
<dbReference type="PANTHER" id="PTHR46128:SF253">
    <property type="entry name" value="PENTACOTRIPEPTIDE-REPEAT REGION OF PRORP DOMAIN-CONTAINING PROTEIN"/>
    <property type="match status" value="1"/>
</dbReference>
<reference evidence="5" key="1">
    <citation type="submission" date="2016-04" db="EMBL/GenBank/DDBJ databases">
        <title>Cephalotus genome sequencing.</title>
        <authorList>
            <person name="Fukushima K."/>
            <person name="Hasebe M."/>
            <person name="Fang X."/>
        </authorList>
    </citation>
    <scope>NUCLEOTIDE SEQUENCE [LARGE SCALE GENOMIC DNA]</scope>
    <source>
        <strain evidence="5">cv. St1</strain>
    </source>
</reference>
<feature type="repeat" description="PPR" evidence="3">
    <location>
        <begin position="1"/>
        <end position="35"/>
    </location>
</feature>
<evidence type="ECO:0000313" key="4">
    <source>
        <dbReference type="EMBL" id="GAV63448.1"/>
    </source>
</evidence>
<keyword evidence="2" id="KW-0677">Repeat</keyword>
<feature type="repeat" description="PPR" evidence="3">
    <location>
        <begin position="210"/>
        <end position="244"/>
    </location>
</feature>
<comment type="caution">
    <text evidence="4">The sequence shown here is derived from an EMBL/GenBank/DDBJ whole genome shotgun (WGS) entry which is preliminary data.</text>
</comment>
<dbReference type="AlphaFoldDB" id="A0A1Q3B614"/>
<evidence type="ECO:0000313" key="5">
    <source>
        <dbReference type="Proteomes" id="UP000187406"/>
    </source>
</evidence>
<evidence type="ECO:0000256" key="2">
    <source>
        <dbReference type="ARBA" id="ARBA00022737"/>
    </source>
</evidence>
<dbReference type="EMBL" id="BDDD01000306">
    <property type="protein sequence ID" value="GAV63448.1"/>
    <property type="molecule type" value="Genomic_DNA"/>
</dbReference>
<dbReference type="InParanoid" id="A0A1Q3B614"/>
<dbReference type="PANTHER" id="PTHR46128">
    <property type="entry name" value="MITOCHONDRIAL GROUP I INTRON SPLICING FACTOR CCM1"/>
    <property type="match status" value="1"/>
</dbReference>